<evidence type="ECO:0000313" key="1">
    <source>
        <dbReference type="EMBL" id="MBX09246.1"/>
    </source>
</evidence>
<name>A0A2P2KU37_RHIMU</name>
<organism evidence="1">
    <name type="scientific">Rhizophora mucronata</name>
    <name type="common">Asiatic mangrove</name>
    <dbReference type="NCBI Taxonomy" id="61149"/>
    <lineage>
        <taxon>Eukaryota</taxon>
        <taxon>Viridiplantae</taxon>
        <taxon>Streptophyta</taxon>
        <taxon>Embryophyta</taxon>
        <taxon>Tracheophyta</taxon>
        <taxon>Spermatophyta</taxon>
        <taxon>Magnoliopsida</taxon>
        <taxon>eudicotyledons</taxon>
        <taxon>Gunneridae</taxon>
        <taxon>Pentapetalae</taxon>
        <taxon>rosids</taxon>
        <taxon>fabids</taxon>
        <taxon>Malpighiales</taxon>
        <taxon>Rhizophoraceae</taxon>
        <taxon>Rhizophora</taxon>
    </lineage>
</organism>
<dbReference type="AlphaFoldDB" id="A0A2P2KU37"/>
<accession>A0A2P2KU37</accession>
<dbReference type="EMBL" id="GGEC01028762">
    <property type="protein sequence ID" value="MBX09246.1"/>
    <property type="molecule type" value="Transcribed_RNA"/>
</dbReference>
<protein>
    <submittedName>
        <fullName evidence="1">Uncharacterized protein</fullName>
    </submittedName>
</protein>
<proteinExistence type="predicted"/>
<sequence length="33" mass="3774">MLTDSNISLIIGKCFRVWETRAKVAFLFLTEGL</sequence>
<reference evidence="1" key="1">
    <citation type="submission" date="2018-02" db="EMBL/GenBank/DDBJ databases">
        <title>Rhizophora mucronata_Transcriptome.</title>
        <authorList>
            <person name="Meera S.P."/>
            <person name="Sreeshan A."/>
            <person name="Augustine A."/>
        </authorList>
    </citation>
    <scope>NUCLEOTIDE SEQUENCE</scope>
    <source>
        <tissue evidence="1">Leaf</tissue>
    </source>
</reference>